<protein>
    <submittedName>
        <fullName evidence="7">THO complex subunit 7</fullName>
    </submittedName>
</protein>
<evidence type="ECO:0000256" key="6">
    <source>
        <dbReference type="SAM" id="MobiDB-lite"/>
    </source>
</evidence>
<accession>A0A6A4WMJ2</accession>
<evidence type="ECO:0000256" key="3">
    <source>
        <dbReference type="ARBA" id="ARBA00023054"/>
    </source>
</evidence>
<dbReference type="GO" id="GO:0006406">
    <property type="term" value="P:mRNA export from nucleus"/>
    <property type="evidence" value="ECO:0007669"/>
    <property type="project" value="TreeGrafter"/>
</dbReference>
<dbReference type="AlphaFoldDB" id="A0A6A4WMJ2"/>
<dbReference type="EMBL" id="VIIS01000476">
    <property type="protein sequence ID" value="KAF0308626.1"/>
    <property type="molecule type" value="Genomic_DNA"/>
</dbReference>
<sequence length="203" mass="23027">MSDEEVIRRRLMIDGDGTGDDRRLNMFLKNLTKWAMSDDVPGADGSLTHERLMYQLSQCEFSIAKSQLCCRMNETELKNYETLYKQIDSSTEAVKAEIVKAKEELNAAKQIRQNRMEYDALAKVIAQQPDRQQTEARLAQLRADLESLQSTQGELDDKLEMRRKQFHVLISSIHQLQQLLDEEPSEEAAETAGTAAGSPMDAS</sequence>
<evidence type="ECO:0000313" key="8">
    <source>
        <dbReference type="Proteomes" id="UP000440578"/>
    </source>
</evidence>
<comment type="similarity">
    <text evidence="2">Belongs to the THOC7 family.</text>
</comment>
<dbReference type="Gene3D" id="1.10.287.1490">
    <property type="match status" value="1"/>
</dbReference>
<dbReference type="GO" id="GO:0000445">
    <property type="term" value="C:THO complex part of transcription export complex"/>
    <property type="evidence" value="ECO:0007669"/>
    <property type="project" value="InterPro"/>
</dbReference>
<keyword evidence="8" id="KW-1185">Reference proteome</keyword>
<reference evidence="7 8" key="1">
    <citation type="submission" date="2019-07" db="EMBL/GenBank/DDBJ databases">
        <title>Draft genome assembly of a fouling barnacle, Amphibalanus amphitrite (Darwin, 1854): The first reference genome for Thecostraca.</title>
        <authorList>
            <person name="Kim W."/>
        </authorList>
    </citation>
    <scope>NUCLEOTIDE SEQUENCE [LARGE SCALE GENOMIC DNA]</scope>
    <source>
        <strain evidence="7">SNU_AA5</strain>
        <tissue evidence="7">Soma without cirri and trophi</tissue>
    </source>
</reference>
<feature type="compositionally biased region" description="Low complexity" evidence="6">
    <location>
        <begin position="190"/>
        <end position="203"/>
    </location>
</feature>
<evidence type="ECO:0000313" key="7">
    <source>
        <dbReference type="EMBL" id="KAF0308626.1"/>
    </source>
</evidence>
<dbReference type="Proteomes" id="UP000440578">
    <property type="component" value="Unassembled WGS sequence"/>
</dbReference>
<feature type="coiled-coil region" evidence="5">
    <location>
        <begin position="91"/>
        <end position="158"/>
    </location>
</feature>
<organism evidence="7 8">
    <name type="scientific">Amphibalanus amphitrite</name>
    <name type="common">Striped barnacle</name>
    <name type="synonym">Balanus amphitrite</name>
    <dbReference type="NCBI Taxonomy" id="1232801"/>
    <lineage>
        <taxon>Eukaryota</taxon>
        <taxon>Metazoa</taxon>
        <taxon>Ecdysozoa</taxon>
        <taxon>Arthropoda</taxon>
        <taxon>Crustacea</taxon>
        <taxon>Multicrustacea</taxon>
        <taxon>Cirripedia</taxon>
        <taxon>Thoracica</taxon>
        <taxon>Thoracicalcarea</taxon>
        <taxon>Balanomorpha</taxon>
        <taxon>Balanoidea</taxon>
        <taxon>Balanidae</taxon>
        <taxon>Amphibalaninae</taxon>
        <taxon>Amphibalanus</taxon>
    </lineage>
</organism>
<dbReference type="OrthoDB" id="205166at2759"/>
<dbReference type="PANTHER" id="PTHR23405:SF5">
    <property type="entry name" value="THO COMPLEX SUBUNIT 7 HOMOLOG"/>
    <property type="match status" value="1"/>
</dbReference>
<keyword evidence="4" id="KW-0539">Nucleus</keyword>
<comment type="caution">
    <text evidence="7">The sequence shown here is derived from an EMBL/GenBank/DDBJ whole genome shotgun (WGS) entry which is preliminary data.</text>
</comment>
<keyword evidence="3 5" id="KW-0175">Coiled coil</keyword>
<evidence type="ECO:0000256" key="4">
    <source>
        <dbReference type="ARBA" id="ARBA00023242"/>
    </source>
</evidence>
<comment type="subcellular location">
    <subcellularLocation>
        <location evidence="1">Nucleus</location>
    </subcellularLocation>
</comment>
<evidence type="ECO:0000256" key="2">
    <source>
        <dbReference type="ARBA" id="ARBA00006482"/>
    </source>
</evidence>
<evidence type="ECO:0000256" key="1">
    <source>
        <dbReference type="ARBA" id="ARBA00004123"/>
    </source>
</evidence>
<proteinExistence type="inferred from homology"/>
<dbReference type="GO" id="GO:0006397">
    <property type="term" value="P:mRNA processing"/>
    <property type="evidence" value="ECO:0007669"/>
    <property type="project" value="InterPro"/>
</dbReference>
<feature type="region of interest" description="Disordered" evidence="6">
    <location>
        <begin position="181"/>
        <end position="203"/>
    </location>
</feature>
<dbReference type="PANTHER" id="PTHR23405">
    <property type="entry name" value="MAINTENANCE OF KILLER 16 MAK16 PROTEIN-RELATED"/>
    <property type="match status" value="1"/>
</dbReference>
<evidence type="ECO:0000256" key="5">
    <source>
        <dbReference type="SAM" id="Coils"/>
    </source>
</evidence>
<dbReference type="Pfam" id="PF05615">
    <property type="entry name" value="THOC7"/>
    <property type="match status" value="1"/>
</dbReference>
<gene>
    <name evidence="7" type="primary">thoc7_1</name>
    <name evidence="7" type="ORF">FJT64_020165</name>
</gene>
<dbReference type="InterPro" id="IPR008501">
    <property type="entry name" value="THOC7/Mft1"/>
</dbReference>
<name>A0A6A4WMJ2_AMPAM</name>